<feature type="compositionally biased region" description="Polar residues" evidence="1">
    <location>
        <begin position="85"/>
        <end position="96"/>
    </location>
</feature>
<feature type="region of interest" description="Disordered" evidence="1">
    <location>
        <begin position="498"/>
        <end position="798"/>
    </location>
</feature>
<feature type="region of interest" description="Disordered" evidence="1">
    <location>
        <begin position="183"/>
        <end position="284"/>
    </location>
</feature>
<feature type="compositionally biased region" description="Low complexity" evidence="1">
    <location>
        <begin position="1513"/>
        <end position="1522"/>
    </location>
</feature>
<feature type="compositionally biased region" description="Basic residues" evidence="1">
    <location>
        <begin position="1605"/>
        <end position="1617"/>
    </location>
</feature>
<dbReference type="RefSeq" id="XP_030832144.1">
    <property type="nucleotide sequence ID" value="XM_030976284.1"/>
</dbReference>
<accession>A0A7M7N761</accession>
<reference evidence="3" key="2">
    <citation type="submission" date="2021-01" db="UniProtKB">
        <authorList>
            <consortium name="EnsemblMetazoa"/>
        </authorList>
    </citation>
    <scope>IDENTIFICATION</scope>
</reference>
<feature type="compositionally biased region" description="Low complexity" evidence="1">
    <location>
        <begin position="126"/>
        <end position="135"/>
    </location>
</feature>
<feature type="region of interest" description="Disordered" evidence="1">
    <location>
        <begin position="359"/>
        <end position="478"/>
    </location>
</feature>
<feature type="compositionally biased region" description="Basic and acidic residues" evidence="1">
    <location>
        <begin position="1293"/>
        <end position="1320"/>
    </location>
</feature>
<dbReference type="InterPro" id="IPR013087">
    <property type="entry name" value="Znf_C2H2_type"/>
</dbReference>
<reference evidence="4" key="1">
    <citation type="submission" date="2015-02" db="EMBL/GenBank/DDBJ databases">
        <title>Genome sequencing for Strongylocentrotus purpuratus.</title>
        <authorList>
            <person name="Murali S."/>
            <person name="Liu Y."/>
            <person name="Vee V."/>
            <person name="English A."/>
            <person name="Wang M."/>
            <person name="Skinner E."/>
            <person name="Han Y."/>
            <person name="Muzny D.M."/>
            <person name="Worley K.C."/>
            <person name="Gibbs R.A."/>
        </authorList>
    </citation>
    <scope>NUCLEOTIDE SEQUENCE</scope>
</reference>
<feature type="compositionally biased region" description="Basic and acidic residues" evidence="1">
    <location>
        <begin position="1121"/>
        <end position="1134"/>
    </location>
</feature>
<evidence type="ECO:0000313" key="3">
    <source>
        <dbReference type="EnsemblMetazoa" id="XP_030832144"/>
    </source>
</evidence>
<feature type="domain" description="C2H2-type" evidence="2">
    <location>
        <begin position="474"/>
        <end position="498"/>
    </location>
</feature>
<dbReference type="FunCoup" id="A0A7M7N761">
    <property type="interactions" value="708"/>
</dbReference>
<feature type="compositionally biased region" description="Low complexity" evidence="1">
    <location>
        <begin position="383"/>
        <end position="393"/>
    </location>
</feature>
<feature type="compositionally biased region" description="Low complexity" evidence="1">
    <location>
        <begin position="995"/>
        <end position="1008"/>
    </location>
</feature>
<dbReference type="PROSITE" id="PS00028">
    <property type="entry name" value="ZINC_FINGER_C2H2_1"/>
    <property type="match status" value="1"/>
</dbReference>
<feature type="region of interest" description="Disordered" evidence="1">
    <location>
        <begin position="1"/>
        <end position="20"/>
    </location>
</feature>
<evidence type="ECO:0000313" key="4">
    <source>
        <dbReference type="Proteomes" id="UP000007110"/>
    </source>
</evidence>
<feature type="compositionally biased region" description="Polar residues" evidence="1">
    <location>
        <begin position="685"/>
        <end position="694"/>
    </location>
</feature>
<feature type="compositionally biased region" description="Pro residues" evidence="1">
    <location>
        <begin position="786"/>
        <end position="798"/>
    </location>
</feature>
<feature type="compositionally biased region" description="Basic and acidic residues" evidence="1">
    <location>
        <begin position="598"/>
        <end position="612"/>
    </location>
</feature>
<feature type="compositionally biased region" description="Basic and acidic residues" evidence="1">
    <location>
        <begin position="1362"/>
        <end position="1401"/>
    </location>
</feature>
<feature type="region of interest" description="Disordered" evidence="1">
    <location>
        <begin position="846"/>
        <end position="908"/>
    </location>
</feature>
<feature type="compositionally biased region" description="Basic and acidic residues" evidence="1">
    <location>
        <begin position="499"/>
        <end position="511"/>
    </location>
</feature>
<dbReference type="KEGG" id="spu:582941"/>
<feature type="compositionally biased region" description="Pro residues" evidence="1">
    <location>
        <begin position="199"/>
        <end position="212"/>
    </location>
</feature>
<feature type="compositionally biased region" description="Basic and acidic residues" evidence="1">
    <location>
        <begin position="533"/>
        <end position="547"/>
    </location>
</feature>
<feature type="compositionally biased region" description="Basic and acidic residues" evidence="1">
    <location>
        <begin position="560"/>
        <end position="571"/>
    </location>
</feature>
<dbReference type="OMA" id="QXAYLSP"/>
<feature type="compositionally biased region" description="Basic and acidic residues" evidence="1">
    <location>
        <begin position="1173"/>
        <end position="1189"/>
    </location>
</feature>
<feature type="compositionally biased region" description="Polar residues" evidence="1">
    <location>
        <begin position="1056"/>
        <end position="1071"/>
    </location>
</feature>
<feature type="compositionally biased region" description="Basic and acidic residues" evidence="1">
    <location>
        <begin position="647"/>
        <end position="657"/>
    </location>
</feature>
<feature type="compositionally biased region" description="Basic and acidic residues" evidence="1">
    <location>
        <begin position="880"/>
        <end position="889"/>
    </location>
</feature>
<feature type="compositionally biased region" description="Low complexity" evidence="1">
    <location>
        <begin position="583"/>
        <end position="594"/>
    </location>
</feature>
<feature type="region of interest" description="Disordered" evidence="1">
    <location>
        <begin position="36"/>
        <end position="147"/>
    </location>
</feature>
<feature type="compositionally biased region" description="Polar residues" evidence="1">
    <location>
        <begin position="1402"/>
        <end position="1420"/>
    </location>
</feature>
<dbReference type="InterPro" id="IPR040010">
    <property type="entry name" value="ZN608/ZN609"/>
</dbReference>
<feature type="compositionally biased region" description="Polar residues" evidence="1">
    <location>
        <begin position="1079"/>
        <end position="1097"/>
    </location>
</feature>
<feature type="region of interest" description="Disordered" evidence="1">
    <location>
        <begin position="935"/>
        <end position="1205"/>
    </location>
</feature>
<dbReference type="GO" id="GO:0006357">
    <property type="term" value="P:regulation of transcription by RNA polymerase II"/>
    <property type="evidence" value="ECO:0000318"/>
    <property type="project" value="GO_Central"/>
</dbReference>
<feature type="compositionally biased region" description="Basic and acidic residues" evidence="1">
    <location>
        <begin position="1145"/>
        <end position="1155"/>
    </location>
</feature>
<feature type="compositionally biased region" description="Acidic residues" evidence="1">
    <location>
        <begin position="548"/>
        <end position="559"/>
    </location>
</feature>
<feature type="region of interest" description="Disordered" evidence="1">
    <location>
        <begin position="1253"/>
        <end position="1628"/>
    </location>
</feature>
<feature type="compositionally biased region" description="Basic and acidic residues" evidence="1">
    <location>
        <begin position="242"/>
        <end position="256"/>
    </location>
</feature>
<keyword evidence="4" id="KW-1185">Reference proteome</keyword>
<dbReference type="EnsemblMetazoa" id="XM_030976284">
    <property type="protein sequence ID" value="XP_030832144"/>
    <property type="gene ID" value="LOC582941"/>
</dbReference>
<proteinExistence type="predicted"/>
<feature type="compositionally biased region" description="Basic and acidic residues" evidence="1">
    <location>
        <begin position="1499"/>
        <end position="1511"/>
    </location>
</feature>
<sequence>MDSSHTREDTNAPSYDSSDEWEIGLGNLIIDLDADLEKDGHHDGPPAHLEASPMKVGKMKIKRKVSSSATKGEGVSPITVRKDSNASTGSSSTMDDASSAYASPDRSGRAEDQIGKPIKSVVAPPSNQSGSSSNSCGPKMEVNPGMKLDKLVPNLAIKPMTPMTSMTPMTTISNVLQLKTPSPSTNLLIPSPAPATTATPPPAAPPAAPPARPSSLHLPGEGGKQQKTPKSPGEEAGEGEEAASKKIKIEKPDCKVDGAAGKRSGGEASCSTSGRKHGGKKAKIDKPLRHSVAVDTMDIGVATEPESIGPCEPGTSVNLEGIVWHETDQGVLVVNVTWRNKTYVGTLMDCTRHDWAAPRFCDSPTSDMESRGKGSGRPKRGRNNNSSSSDLSNYTETRSSIHSKLRNSTKGRRGSNASNGARTPPCTLDKNTSKRKTKESDVEEPVPTNKRQKTSVRPNSSANEDRHTPVLIECPQPNCNKKYKHKNGLHYHLSHAHHNNLDKDGNWRERTDYDDDSKSSASDDVGGLPPLQTKDKKKDLKDKKESSKEEEEEEEEERMDVDKGDAKGRETPEEESAPSLQQGGSSEGSVDSGGEATGQKKGESSKSKDGTKSPKTHKSHVDKFTAGMKCLGIPKPKEAKSSPSKVPKNDAGGDRLSKGVKKPPAASSDKDMSIFDFNSAPDEQVTANAMPGSTSEKHVSVSVIRPNPEPMTIKSEPVSPSSFAKAAAAADHAKGPKQNLSTNSDNGSEDKTSKKTDKDKVRADKHKKAKHDKMLLKTGKTIRPIAPAPAPPATQAPPPQLIAIPTALVQNPVTVSCALSVPAVNTIQSKPQASLVSPALKHIQPKPATMSSVPSNDVSGSLLTMKDKDKKSKQKKKVKVDKEREKEKLPGSPVDSSKAPKEHLGEQRIKNNPLLLAAVPETNILKQALTASGIVEPDNSDKNKAVAPDVWKRDGSKSEAPMDRVTKVFPSPQEKPASTAPVSNVAMPQIPKLIPTSSVTVPSSRPSKQLPPPPQHPQHLMQSSHLQTPSQLQQPHPHQPPMSLATGMKLPVSKPDTVSQDRASSNLSVHTSLAKEGPRNTQLLSPPSGNRTGNISPAYSDISEDGVDDQNKQTKPSETFSFERPDHLKPHSEPLQRISESNLGGERRPLFHGSDRTGAPDGVGSGSITQGKPSHERDEGSKGDVKDQSTPRSASINPTLPPPVPHVYSGSHYPYLHGYVNIDPSYHMRLMASDPQYRQQQERLIEDQRKRVEKLRGQEGPEKPGESKAGSSEKRRPVINIQTEPITPPQVPRHPDSRDKSRDKEHITKSRHIEFSKKEGSSPSTLRTPESDKQNSAMLLETRQREDMRQYHLYRQKLMEQPPHRQAEEPRKNVEQENRKKEGVELSKKELSNPEQAEKSRTPTPTHRNVSTPTKETSGRLSADPDKRDSKSPSGKGSKPDGKKLIDGYPYLQPPYPYGTIPYDPSHPTFQPMVYPSFLHPDLRYPAAGPGVTPAWKSPSDKAGFEQEPERCSSSSPHSLSSKGRKSPDTPDLPARALDVLQQHANQYFSPHQQKHGSNSRPRTPEKGRTTPVQRSRSSSPAARKTPEVSTSSSISSSREDGKRGSVHQHMHTHQHTHVGVGVTYPVLPSYDPYVMASQQAAAAASAAAVNQYSRREKS</sequence>
<dbReference type="OrthoDB" id="5863628at2759"/>
<organism evidence="3 4">
    <name type="scientific">Strongylocentrotus purpuratus</name>
    <name type="common">Purple sea urchin</name>
    <dbReference type="NCBI Taxonomy" id="7668"/>
    <lineage>
        <taxon>Eukaryota</taxon>
        <taxon>Metazoa</taxon>
        <taxon>Echinodermata</taxon>
        <taxon>Eleutherozoa</taxon>
        <taxon>Echinozoa</taxon>
        <taxon>Echinoidea</taxon>
        <taxon>Euechinoidea</taxon>
        <taxon>Echinacea</taxon>
        <taxon>Camarodonta</taxon>
        <taxon>Echinidea</taxon>
        <taxon>Strongylocentrotidae</taxon>
        <taxon>Strongylocentrotus</taxon>
    </lineage>
</organism>
<evidence type="ECO:0000259" key="2">
    <source>
        <dbReference type="PROSITE" id="PS00028"/>
    </source>
</evidence>
<name>A0A7M7N761_STRPU</name>
<dbReference type="Proteomes" id="UP000007110">
    <property type="component" value="Unassembled WGS sequence"/>
</dbReference>
<feature type="compositionally biased region" description="Basic and acidic residues" evidence="1">
    <location>
        <begin position="1253"/>
        <end position="1276"/>
    </location>
</feature>
<feature type="compositionally biased region" description="Basic and acidic residues" evidence="1">
    <location>
        <begin position="36"/>
        <end position="45"/>
    </location>
</feature>
<feature type="compositionally biased region" description="Polar residues" evidence="1">
    <location>
        <begin position="1543"/>
        <end position="1562"/>
    </location>
</feature>
<feature type="compositionally biased region" description="Basic and acidic residues" evidence="1">
    <location>
        <begin position="898"/>
        <end position="908"/>
    </location>
</feature>
<dbReference type="GeneID" id="582941"/>
<feature type="compositionally biased region" description="Basic and acidic residues" evidence="1">
    <location>
        <begin position="939"/>
        <end position="966"/>
    </location>
</feature>
<feature type="compositionally biased region" description="Basic residues" evidence="1">
    <location>
        <begin position="401"/>
        <end position="413"/>
    </location>
</feature>
<feature type="compositionally biased region" description="Polar residues" evidence="1">
    <location>
        <begin position="1571"/>
        <end position="1581"/>
    </location>
</feature>
<dbReference type="InParanoid" id="A0A7M7N761"/>
<feature type="compositionally biased region" description="Basic and acidic residues" evidence="1">
    <location>
        <begin position="1"/>
        <end position="10"/>
    </location>
</feature>
<feature type="compositionally biased region" description="Low complexity" evidence="1">
    <location>
        <begin position="1017"/>
        <end position="1044"/>
    </location>
</feature>
<dbReference type="PANTHER" id="PTHR21564">
    <property type="entry name" value="BRAKELESS PROTEIN"/>
    <property type="match status" value="1"/>
</dbReference>
<feature type="compositionally biased region" description="Basic and acidic residues" evidence="1">
    <location>
        <begin position="748"/>
        <end position="762"/>
    </location>
</feature>
<dbReference type="PANTHER" id="PTHR21564:SF5">
    <property type="entry name" value="SCRIBBLER, ISOFORM J"/>
    <property type="match status" value="1"/>
</dbReference>
<feature type="compositionally biased region" description="Polar residues" evidence="1">
    <location>
        <begin position="849"/>
        <end position="862"/>
    </location>
</feature>
<dbReference type="GO" id="GO:0005634">
    <property type="term" value="C:nucleus"/>
    <property type="evidence" value="ECO:0000318"/>
    <property type="project" value="GO_Central"/>
</dbReference>
<evidence type="ECO:0000256" key="1">
    <source>
        <dbReference type="SAM" id="MobiDB-lite"/>
    </source>
</evidence>
<protein>
    <recommendedName>
        <fullName evidence="2">C2H2-type domain-containing protein</fullName>
    </recommendedName>
</protein>